<sequence>MHNSTKNRGLAFITMASEEEAFTALTNLDSYVRIIKTEIEKPMYVSRSDFNDLFGYHEKAQGLSEFSYVHGELYGFFPQIKHGTELIIISQFDMANL</sequence>
<evidence type="ECO:0000313" key="2">
    <source>
        <dbReference type="Proteomes" id="UP001179952"/>
    </source>
</evidence>
<dbReference type="Proteomes" id="UP001179952">
    <property type="component" value="Unassembled WGS sequence"/>
</dbReference>
<reference evidence="1" key="2">
    <citation type="submission" date="2023-06" db="EMBL/GenBank/DDBJ databases">
        <authorList>
            <person name="Ma L."/>
            <person name="Liu K.-W."/>
            <person name="Li Z."/>
            <person name="Hsiao Y.-Y."/>
            <person name="Qi Y."/>
            <person name="Fu T."/>
            <person name="Tang G."/>
            <person name="Zhang D."/>
            <person name="Sun W.-H."/>
            <person name="Liu D.-K."/>
            <person name="Li Y."/>
            <person name="Chen G.-Z."/>
            <person name="Liu X.-D."/>
            <person name="Liao X.-Y."/>
            <person name="Jiang Y.-T."/>
            <person name="Yu X."/>
            <person name="Hao Y."/>
            <person name="Huang J."/>
            <person name="Zhao X.-W."/>
            <person name="Ke S."/>
            <person name="Chen Y.-Y."/>
            <person name="Wu W.-L."/>
            <person name="Hsu J.-L."/>
            <person name="Lin Y.-F."/>
            <person name="Huang M.-D."/>
            <person name="Li C.-Y."/>
            <person name="Huang L."/>
            <person name="Wang Z.-W."/>
            <person name="Zhao X."/>
            <person name="Zhong W.-Y."/>
            <person name="Peng D.-H."/>
            <person name="Ahmad S."/>
            <person name="Lan S."/>
            <person name="Zhang J.-S."/>
            <person name="Tsai W.-C."/>
            <person name="Van De Peer Y."/>
            <person name="Liu Z.-J."/>
        </authorList>
    </citation>
    <scope>NUCLEOTIDE SEQUENCE</scope>
    <source>
        <strain evidence="1">SCP</strain>
        <tissue evidence="1">Leaves</tissue>
    </source>
</reference>
<dbReference type="InterPro" id="IPR035979">
    <property type="entry name" value="RBD_domain_sf"/>
</dbReference>
<accession>A0AAV9BNM9</accession>
<organism evidence="1 2">
    <name type="scientific">Acorus gramineus</name>
    <name type="common">Dwarf sweet flag</name>
    <dbReference type="NCBI Taxonomy" id="55184"/>
    <lineage>
        <taxon>Eukaryota</taxon>
        <taxon>Viridiplantae</taxon>
        <taxon>Streptophyta</taxon>
        <taxon>Embryophyta</taxon>
        <taxon>Tracheophyta</taxon>
        <taxon>Spermatophyta</taxon>
        <taxon>Magnoliopsida</taxon>
        <taxon>Liliopsida</taxon>
        <taxon>Acoraceae</taxon>
        <taxon>Acorus</taxon>
    </lineage>
</organism>
<gene>
    <name evidence="1" type="ORF">QJS04_geneDACA022730</name>
</gene>
<evidence type="ECO:0000313" key="1">
    <source>
        <dbReference type="EMBL" id="KAK1277674.1"/>
    </source>
</evidence>
<dbReference type="SUPFAM" id="SSF54928">
    <property type="entry name" value="RNA-binding domain, RBD"/>
    <property type="match status" value="1"/>
</dbReference>
<dbReference type="GO" id="GO:0003676">
    <property type="term" value="F:nucleic acid binding"/>
    <property type="evidence" value="ECO:0007669"/>
    <property type="project" value="InterPro"/>
</dbReference>
<protein>
    <recommendedName>
        <fullName evidence="3">RRM domain-containing protein</fullName>
    </recommendedName>
</protein>
<name>A0AAV9BNM9_ACOGR</name>
<keyword evidence="2" id="KW-1185">Reference proteome</keyword>
<dbReference type="EMBL" id="JAUJYN010000002">
    <property type="protein sequence ID" value="KAK1277674.1"/>
    <property type="molecule type" value="Genomic_DNA"/>
</dbReference>
<comment type="caution">
    <text evidence="1">The sequence shown here is derived from an EMBL/GenBank/DDBJ whole genome shotgun (WGS) entry which is preliminary data.</text>
</comment>
<proteinExistence type="predicted"/>
<reference evidence="1" key="1">
    <citation type="journal article" date="2023" name="Nat. Commun.">
        <title>Diploid and tetraploid genomes of Acorus and the evolution of monocots.</title>
        <authorList>
            <person name="Ma L."/>
            <person name="Liu K.W."/>
            <person name="Li Z."/>
            <person name="Hsiao Y.Y."/>
            <person name="Qi Y."/>
            <person name="Fu T."/>
            <person name="Tang G.D."/>
            <person name="Zhang D."/>
            <person name="Sun W.H."/>
            <person name="Liu D.K."/>
            <person name="Li Y."/>
            <person name="Chen G.Z."/>
            <person name="Liu X.D."/>
            <person name="Liao X.Y."/>
            <person name="Jiang Y.T."/>
            <person name="Yu X."/>
            <person name="Hao Y."/>
            <person name="Huang J."/>
            <person name="Zhao X.W."/>
            <person name="Ke S."/>
            <person name="Chen Y.Y."/>
            <person name="Wu W.L."/>
            <person name="Hsu J.L."/>
            <person name="Lin Y.F."/>
            <person name="Huang M.D."/>
            <person name="Li C.Y."/>
            <person name="Huang L."/>
            <person name="Wang Z.W."/>
            <person name="Zhao X."/>
            <person name="Zhong W.Y."/>
            <person name="Peng D.H."/>
            <person name="Ahmad S."/>
            <person name="Lan S."/>
            <person name="Zhang J.S."/>
            <person name="Tsai W.C."/>
            <person name="Van de Peer Y."/>
            <person name="Liu Z.J."/>
        </authorList>
    </citation>
    <scope>NUCLEOTIDE SEQUENCE</scope>
    <source>
        <strain evidence="1">SCP</strain>
    </source>
</reference>
<dbReference type="AlphaFoldDB" id="A0AAV9BNM9"/>
<evidence type="ECO:0008006" key="3">
    <source>
        <dbReference type="Google" id="ProtNLM"/>
    </source>
</evidence>